<dbReference type="PROSITE" id="PS50109">
    <property type="entry name" value="HIS_KIN"/>
    <property type="match status" value="1"/>
</dbReference>
<keyword evidence="5" id="KW-0418">Kinase</keyword>
<evidence type="ECO:0000256" key="2">
    <source>
        <dbReference type="ARBA" id="ARBA00012438"/>
    </source>
</evidence>
<dbReference type="PANTHER" id="PTHR43047:SF72">
    <property type="entry name" value="OSMOSENSING HISTIDINE PROTEIN KINASE SLN1"/>
    <property type="match status" value="1"/>
</dbReference>
<dbReference type="SMART" id="SM00387">
    <property type="entry name" value="HATPase_c"/>
    <property type="match status" value="1"/>
</dbReference>
<dbReference type="SUPFAM" id="SSF52172">
    <property type="entry name" value="CheY-like"/>
    <property type="match status" value="1"/>
</dbReference>
<evidence type="ECO:0000259" key="9">
    <source>
        <dbReference type="PROSITE" id="PS50112"/>
    </source>
</evidence>
<dbReference type="Pfam" id="PF08447">
    <property type="entry name" value="PAS_3"/>
    <property type="match status" value="2"/>
</dbReference>
<keyword evidence="12" id="KW-1185">Reference proteome</keyword>
<name>A0A6M0JW95_9GAMM</name>
<evidence type="ECO:0000256" key="5">
    <source>
        <dbReference type="ARBA" id="ARBA00022777"/>
    </source>
</evidence>
<feature type="domain" description="PAC" evidence="10">
    <location>
        <begin position="294"/>
        <end position="346"/>
    </location>
</feature>
<keyword evidence="4" id="KW-0808">Transferase</keyword>
<dbReference type="CDD" id="cd00082">
    <property type="entry name" value="HisKA"/>
    <property type="match status" value="1"/>
</dbReference>
<evidence type="ECO:0000256" key="6">
    <source>
        <dbReference type="PROSITE-ProRule" id="PRU00169"/>
    </source>
</evidence>
<dbReference type="CDD" id="cd00130">
    <property type="entry name" value="PAS"/>
    <property type="match status" value="3"/>
</dbReference>
<evidence type="ECO:0000259" key="8">
    <source>
        <dbReference type="PROSITE" id="PS50110"/>
    </source>
</evidence>
<dbReference type="CDD" id="cd00075">
    <property type="entry name" value="HATPase"/>
    <property type="match status" value="1"/>
</dbReference>
<feature type="modified residue" description="4-aspartylphosphate" evidence="6">
    <location>
        <position position="774"/>
    </location>
</feature>
<dbReference type="PRINTS" id="PR00344">
    <property type="entry name" value="BCTRLSENSOR"/>
</dbReference>
<dbReference type="SUPFAM" id="SSF55785">
    <property type="entry name" value="PYP-like sensor domain (PAS domain)"/>
    <property type="match status" value="3"/>
</dbReference>
<dbReference type="InterPro" id="IPR036097">
    <property type="entry name" value="HisK_dim/P_sf"/>
</dbReference>
<dbReference type="CDD" id="cd17580">
    <property type="entry name" value="REC_2_DhkD-like"/>
    <property type="match status" value="1"/>
</dbReference>
<dbReference type="InterPro" id="IPR004358">
    <property type="entry name" value="Sig_transdc_His_kin-like_C"/>
</dbReference>
<dbReference type="SUPFAM" id="SSF47384">
    <property type="entry name" value="Homodimeric domain of signal transducing histidine kinase"/>
    <property type="match status" value="1"/>
</dbReference>
<dbReference type="Gene3D" id="1.10.287.130">
    <property type="match status" value="1"/>
</dbReference>
<dbReference type="Pfam" id="PF00072">
    <property type="entry name" value="Response_reg"/>
    <property type="match status" value="1"/>
</dbReference>
<dbReference type="InterPro" id="IPR013655">
    <property type="entry name" value="PAS_fold_3"/>
</dbReference>
<dbReference type="AlphaFoldDB" id="A0A6M0JW95"/>
<dbReference type="RefSeq" id="WP_164451723.1">
    <property type="nucleotide sequence ID" value="NZ_JAAIJQ010000013.1"/>
</dbReference>
<dbReference type="InterPro" id="IPR035965">
    <property type="entry name" value="PAS-like_dom_sf"/>
</dbReference>
<dbReference type="InterPro" id="IPR003661">
    <property type="entry name" value="HisK_dim/P_dom"/>
</dbReference>
<feature type="domain" description="PAC" evidence="10">
    <location>
        <begin position="166"/>
        <end position="218"/>
    </location>
</feature>
<dbReference type="SUPFAM" id="SSF55874">
    <property type="entry name" value="ATPase domain of HSP90 chaperone/DNA topoisomerase II/histidine kinase"/>
    <property type="match status" value="1"/>
</dbReference>
<dbReference type="SMART" id="SM00091">
    <property type="entry name" value="PAS"/>
    <property type="match status" value="3"/>
</dbReference>
<dbReference type="InterPro" id="IPR001610">
    <property type="entry name" value="PAC"/>
</dbReference>
<organism evidence="11 12">
    <name type="scientific">Thiorhodococcus minor</name>
    <dbReference type="NCBI Taxonomy" id="57489"/>
    <lineage>
        <taxon>Bacteria</taxon>
        <taxon>Pseudomonadati</taxon>
        <taxon>Pseudomonadota</taxon>
        <taxon>Gammaproteobacteria</taxon>
        <taxon>Chromatiales</taxon>
        <taxon>Chromatiaceae</taxon>
        <taxon>Thiorhodococcus</taxon>
    </lineage>
</organism>
<accession>A0A6M0JW95</accession>
<dbReference type="EC" id="2.7.13.3" evidence="2"/>
<comment type="caution">
    <text evidence="11">The sequence shown here is derived from an EMBL/GenBank/DDBJ whole genome shotgun (WGS) entry which is preliminary data.</text>
</comment>
<evidence type="ECO:0000256" key="1">
    <source>
        <dbReference type="ARBA" id="ARBA00000085"/>
    </source>
</evidence>
<dbReference type="InterPro" id="IPR011006">
    <property type="entry name" value="CheY-like_superfamily"/>
</dbReference>
<dbReference type="InterPro" id="IPR000014">
    <property type="entry name" value="PAS"/>
</dbReference>
<gene>
    <name evidence="11" type="ORF">G3446_06095</name>
</gene>
<dbReference type="EMBL" id="JAAIJQ010000013">
    <property type="protein sequence ID" value="NEV61469.1"/>
    <property type="molecule type" value="Genomic_DNA"/>
</dbReference>
<feature type="domain" description="Histidine kinase" evidence="7">
    <location>
        <begin position="482"/>
        <end position="701"/>
    </location>
</feature>
<dbReference type="InterPro" id="IPR001789">
    <property type="entry name" value="Sig_transdc_resp-reg_receiver"/>
</dbReference>
<evidence type="ECO:0000313" key="11">
    <source>
        <dbReference type="EMBL" id="NEV61469.1"/>
    </source>
</evidence>
<dbReference type="Pfam" id="PF00512">
    <property type="entry name" value="HisKA"/>
    <property type="match status" value="1"/>
</dbReference>
<dbReference type="GO" id="GO:0009927">
    <property type="term" value="F:histidine phosphotransfer kinase activity"/>
    <property type="evidence" value="ECO:0007669"/>
    <property type="project" value="TreeGrafter"/>
</dbReference>
<dbReference type="PANTHER" id="PTHR43047">
    <property type="entry name" value="TWO-COMPONENT HISTIDINE PROTEIN KINASE"/>
    <property type="match status" value="1"/>
</dbReference>
<dbReference type="Proteomes" id="UP000483379">
    <property type="component" value="Unassembled WGS sequence"/>
</dbReference>
<evidence type="ECO:0000256" key="4">
    <source>
        <dbReference type="ARBA" id="ARBA00022679"/>
    </source>
</evidence>
<evidence type="ECO:0000256" key="3">
    <source>
        <dbReference type="ARBA" id="ARBA00022553"/>
    </source>
</evidence>
<feature type="domain" description="PAS" evidence="9">
    <location>
        <begin position="219"/>
        <end position="290"/>
    </location>
</feature>
<dbReference type="PROSITE" id="PS50110">
    <property type="entry name" value="RESPONSE_REGULATORY"/>
    <property type="match status" value="1"/>
</dbReference>
<dbReference type="InterPro" id="IPR003594">
    <property type="entry name" value="HATPase_dom"/>
</dbReference>
<dbReference type="PROSITE" id="PS50112">
    <property type="entry name" value="PAS"/>
    <property type="match status" value="2"/>
</dbReference>
<dbReference type="Gene3D" id="3.30.450.20">
    <property type="entry name" value="PAS domain"/>
    <property type="match status" value="3"/>
</dbReference>
<keyword evidence="3 6" id="KW-0597">Phosphoprotein</keyword>
<comment type="catalytic activity">
    <reaction evidence="1">
        <text>ATP + protein L-histidine = ADP + protein N-phospho-L-histidine.</text>
        <dbReference type="EC" id="2.7.13.3"/>
    </reaction>
</comment>
<feature type="domain" description="PAS" evidence="9">
    <location>
        <begin position="343"/>
        <end position="414"/>
    </location>
</feature>
<proteinExistence type="predicted"/>
<dbReference type="InterPro" id="IPR036890">
    <property type="entry name" value="HATPase_C_sf"/>
</dbReference>
<dbReference type="GO" id="GO:0000155">
    <property type="term" value="F:phosphorelay sensor kinase activity"/>
    <property type="evidence" value="ECO:0007669"/>
    <property type="project" value="InterPro"/>
</dbReference>
<dbReference type="InterPro" id="IPR005467">
    <property type="entry name" value="His_kinase_dom"/>
</dbReference>
<dbReference type="Gene3D" id="3.40.50.2300">
    <property type="match status" value="1"/>
</dbReference>
<dbReference type="Gene3D" id="3.30.565.10">
    <property type="entry name" value="Histidine kinase-like ATPase, C-terminal domain"/>
    <property type="match status" value="1"/>
</dbReference>
<dbReference type="InterPro" id="IPR000700">
    <property type="entry name" value="PAS-assoc_C"/>
</dbReference>
<dbReference type="PROSITE" id="PS50113">
    <property type="entry name" value="PAC"/>
    <property type="match status" value="2"/>
</dbReference>
<evidence type="ECO:0000313" key="12">
    <source>
        <dbReference type="Proteomes" id="UP000483379"/>
    </source>
</evidence>
<sequence length="843" mass="94220">MRRPQQVGAPPVAGWDGALVACAELKQLATQVMRTGRAYQGRFVLGDSTQQRALDLTLVPSKDPAGNVFGLTLCALDLTPMDKVVAELAREAETWRILTTHTFDWEYWIGPDGGLRWMSPSCEAVTGYGVEAFEADPTLLTSIVHAEDRQAFTEHLSGEPFLRPETRLRLRIQNANGQVRWVEHACKPVYGSDGTFAGRRVANRDITDTMRVEQALRESENQFRLMFELATVGMVVVEPETRRLLRVNQRLRRLLGYEADELLRMTFRELTHPEDLAYDAIRYQRALRQEDTDYFVEKRYIRKDGRVIWALVNMTFIRDDAGHPLRALAAIIDITDRRAAEDRARDLATVVECSSDLIAIASLDHRGVYINQAGKHLVGLDPDVEPAVIKIEDFLLPEDHPFFRETIMPAVERTGRWAGEFRFRHFRTREPIAVFYDALRIDDPETGRPLQYATVTRDIRKEKAAEQALLEADRRKDEFLAMLGHELRNPMSPIRNAVEIIRSIGIGEDQRIVWAVDVLDRQTAHMGRLLDDLLDVSRIVRDRIDLDTREIALREVVKQAVDGVRAMMQERDHRFGYELPPEQVRVQGDPVRLSQILLNLLVNAARYTPRGGAIDVDHALDGRDVVVRVRDNGQGMSAVQIESMFGAFAQGVTQSESGDGGLGLGLTIARRLAELHGGRLDARSEGSGLGSELELRLPLLADDHPTAAQLPLKSHPAAGGGEALKVLVVDDNADVSGALAMLLEIQGYQVRTASSGAEALALLGDFEPRLALLDIGMPGMDGVELAGRLRQRYPEPGRLMLVALTGLGHEHARERSLDGGFDEHLVKPLERSRLQAVLDRLSC</sequence>
<reference evidence="11 12" key="1">
    <citation type="submission" date="2020-02" db="EMBL/GenBank/DDBJ databases">
        <title>Genome sequences of Thiorhodococcus mannitoliphagus and Thiorhodococcus minor, purple sulfur photosynthetic bacteria in the gammaproteobacterial family, Chromatiaceae.</title>
        <authorList>
            <person name="Aviles F.A."/>
            <person name="Meyer T.E."/>
            <person name="Kyndt J.A."/>
        </authorList>
    </citation>
    <scope>NUCLEOTIDE SEQUENCE [LARGE SCALE GENOMIC DNA]</scope>
    <source>
        <strain evidence="11 12">DSM 11518</strain>
    </source>
</reference>
<evidence type="ECO:0000259" key="10">
    <source>
        <dbReference type="PROSITE" id="PS50113"/>
    </source>
</evidence>
<evidence type="ECO:0000259" key="7">
    <source>
        <dbReference type="PROSITE" id="PS50109"/>
    </source>
</evidence>
<dbReference type="GO" id="GO:0005886">
    <property type="term" value="C:plasma membrane"/>
    <property type="evidence" value="ECO:0007669"/>
    <property type="project" value="TreeGrafter"/>
</dbReference>
<feature type="domain" description="Response regulatory" evidence="8">
    <location>
        <begin position="725"/>
        <end position="842"/>
    </location>
</feature>
<dbReference type="SMART" id="SM00086">
    <property type="entry name" value="PAC"/>
    <property type="match status" value="3"/>
</dbReference>
<dbReference type="Pfam" id="PF02518">
    <property type="entry name" value="HATPase_c"/>
    <property type="match status" value="1"/>
</dbReference>
<dbReference type="NCBIfam" id="TIGR00229">
    <property type="entry name" value="sensory_box"/>
    <property type="match status" value="2"/>
</dbReference>
<dbReference type="SMART" id="SM00448">
    <property type="entry name" value="REC"/>
    <property type="match status" value="1"/>
</dbReference>
<protein>
    <recommendedName>
        <fullName evidence="2">histidine kinase</fullName>
        <ecNumber evidence="2">2.7.13.3</ecNumber>
    </recommendedName>
</protein>
<dbReference type="SMART" id="SM00388">
    <property type="entry name" value="HisKA"/>
    <property type="match status" value="1"/>
</dbReference>